<organism evidence="2 3">
    <name type="scientific">Flavisolibacter ginsenosidimutans</name>
    <dbReference type="NCBI Taxonomy" id="661481"/>
    <lineage>
        <taxon>Bacteria</taxon>
        <taxon>Pseudomonadati</taxon>
        <taxon>Bacteroidota</taxon>
        <taxon>Chitinophagia</taxon>
        <taxon>Chitinophagales</taxon>
        <taxon>Chitinophagaceae</taxon>
        <taxon>Flavisolibacter</taxon>
    </lineage>
</organism>
<keyword evidence="3" id="KW-1185">Reference proteome</keyword>
<dbReference type="RefSeq" id="WP_146788170.1">
    <property type="nucleotide sequence ID" value="NZ_BAABIO010000003.1"/>
</dbReference>
<keyword evidence="1" id="KW-1133">Transmembrane helix</keyword>
<dbReference type="KEGG" id="fgg:FSB75_12970"/>
<proteinExistence type="predicted"/>
<evidence type="ECO:0000256" key="1">
    <source>
        <dbReference type="SAM" id="Phobius"/>
    </source>
</evidence>
<dbReference type="EMBL" id="CP042433">
    <property type="protein sequence ID" value="QEC56770.1"/>
    <property type="molecule type" value="Genomic_DNA"/>
</dbReference>
<dbReference type="Proteomes" id="UP000321204">
    <property type="component" value="Chromosome"/>
</dbReference>
<gene>
    <name evidence="2" type="ORF">FSB75_12970</name>
</gene>
<dbReference type="OrthoDB" id="9794557at2"/>
<accession>A0A5B8UL57</accession>
<protein>
    <recommendedName>
        <fullName evidence="4">6-phosphogluconate dehydrogenase</fullName>
    </recommendedName>
</protein>
<keyword evidence="1" id="KW-0472">Membrane</keyword>
<dbReference type="AlphaFoldDB" id="A0A5B8UL57"/>
<evidence type="ECO:0000313" key="2">
    <source>
        <dbReference type="EMBL" id="QEC56770.1"/>
    </source>
</evidence>
<keyword evidence="1" id="KW-0812">Transmembrane</keyword>
<feature type="transmembrane region" description="Helical" evidence="1">
    <location>
        <begin position="19"/>
        <end position="39"/>
    </location>
</feature>
<evidence type="ECO:0008006" key="4">
    <source>
        <dbReference type="Google" id="ProtNLM"/>
    </source>
</evidence>
<name>A0A5B8UL57_9BACT</name>
<reference evidence="2 3" key="1">
    <citation type="journal article" date="2015" name="Int. J. Syst. Evol. Microbiol.">
        <title>Flavisolibacter ginsenosidimutans sp. nov., with ginsenoside-converting activity isolated from soil used for cultivating ginseng.</title>
        <authorList>
            <person name="Zhao Y."/>
            <person name="Liu Q."/>
            <person name="Kang M.S."/>
            <person name="Jin F."/>
            <person name="Yu H."/>
            <person name="Im W.T."/>
        </authorList>
    </citation>
    <scope>NUCLEOTIDE SEQUENCE [LARGE SCALE GENOMIC DNA]</scope>
    <source>
        <strain evidence="2 3">Gsoil 636</strain>
    </source>
</reference>
<sequence length="136" mass="15627">MEQTATPLPPKRRIRGGRILTIVVLILLFAAALFVWWRYYFTYSSGYRYGLLQKFSKRGNLFKTYEGEMILSSVKGNNNVPLASEKFYFSVTDAGVAQQMDNLQGHGVTVHYKQKNSPAFWRGDSEYIVDSVRTEQ</sequence>
<evidence type="ECO:0000313" key="3">
    <source>
        <dbReference type="Proteomes" id="UP000321204"/>
    </source>
</evidence>